<dbReference type="PANTHER" id="PTHR32243">
    <property type="entry name" value="MALTOSE TRANSPORT SYSTEM PERMEASE-RELATED"/>
    <property type="match status" value="1"/>
</dbReference>
<keyword evidence="5" id="KW-0762">Sugar transport</keyword>
<evidence type="ECO:0000256" key="5">
    <source>
        <dbReference type="ARBA" id="ARBA00022597"/>
    </source>
</evidence>
<dbReference type="Pfam" id="PF00528">
    <property type="entry name" value="BPD_transp_1"/>
    <property type="match status" value="1"/>
</dbReference>
<dbReference type="GO" id="GO:0042956">
    <property type="term" value="P:maltodextrin transmembrane transport"/>
    <property type="evidence" value="ECO:0007669"/>
    <property type="project" value="TreeGrafter"/>
</dbReference>
<dbReference type="AlphaFoldDB" id="A0A6J6NW28"/>
<evidence type="ECO:0000256" key="6">
    <source>
        <dbReference type="ARBA" id="ARBA00022692"/>
    </source>
</evidence>
<evidence type="ECO:0000256" key="9">
    <source>
        <dbReference type="SAM" id="Phobius"/>
    </source>
</evidence>
<dbReference type="GO" id="GO:0015423">
    <property type="term" value="F:ABC-type maltose transporter activity"/>
    <property type="evidence" value="ECO:0007669"/>
    <property type="project" value="TreeGrafter"/>
</dbReference>
<dbReference type="SUPFAM" id="SSF161098">
    <property type="entry name" value="MetI-like"/>
    <property type="match status" value="1"/>
</dbReference>
<feature type="transmembrane region" description="Helical" evidence="9">
    <location>
        <begin position="107"/>
        <end position="128"/>
    </location>
</feature>
<accession>A0A6J6NW28</accession>
<gene>
    <name evidence="11" type="ORF">UFOPK2576_00388</name>
</gene>
<evidence type="ECO:0000259" key="10">
    <source>
        <dbReference type="PROSITE" id="PS50928"/>
    </source>
</evidence>
<dbReference type="PANTHER" id="PTHR32243:SF50">
    <property type="entry name" value="MALTOSE_MALTODEXTRIN TRANSPORT SYSTEM PERMEASE PROTEIN MALG"/>
    <property type="match status" value="1"/>
</dbReference>
<evidence type="ECO:0000256" key="1">
    <source>
        <dbReference type="ARBA" id="ARBA00004651"/>
    </source>
</evidence>
<proteinExistence type="inferred from homology"/>
<evidence type="ECO:0000313" key="11">
    <source>
        <dbReference type="EMBL" id="CAB4690222.1"/>
    </source>
</evidence>
<dbReference type="CDD" id="cd06261">
    <property type="entry name" value="TM_PBP2"/>
    <property type="match status" value="1"/>
</dbReference>
<keyword evidence="6 9" id="KW-0812">Transmembrane</keyword>
<feature type="transmembrane region" description="Helical" evidence="9">
    <location>
        <begin position="74"/>
        <end position="95"/>
    </location>
</feature>
<comment type="similarity">
    <text evidence="2">Belongs to the binding-protein-dependent transport system permease family. MalFG subfamily.</text>
</comment>
<dbReference type="InterPro" id="IPR035906">
    <property type="entry name" value="MetI-like_sf"/>
</dbReference>
<evidence type="ECO:0000256" key="3">
    <source>
        <dbReference type="ARBA" id="ARBA00022448"/>
    </source>
</evidence>
<feature type="transmembrane region" description="Helical" evidence="9">
    <location>
        <begin position="12"/>
        <end position="34"/>
    </location>
</feature>
<evidence type="ECO:0000256" key="2">
    <source>
        <dbReference type="ARBA" id="ARBA00009047"/>
    </source>
</evidence>
<protein>
    <submittedName>
        <fullName evidence="11">Unannotated protein</fullName>
    </submittedName>
</protein>
<dbReference type="Gene3D" id="1.10.3720.10">
    <property type="entry name" value="MetI-like"/>
    <property type="match status" value="1"/>
</dbReference>
<sequence length="283" mass="30958">MTNWLSDKLWRHVVGVTVSFFALFPLYLVIISSINPTGSLQVSSFIPREFSLINYKKLFNDPTIPYLVWMKNTLVISGTVAILSVIIGASSAFAFSRLKFKGKRFTIQLLFLLQMFPAILALSAVYVIMERVYNFAPHLGLGTQPGLLLVYLGGAMGVNIWLLKGFVDSIPIELDEAAKVDGASAMQTYWQIFIPLAAPILAVVSLLSFIGTFNEFILARLFLIDMNSRTIAVGLQGFIGGQYSQNWGAFAAGSIIASVPIVIIFLSLQKYIISGLTAGSVKG</sequence>
<dbReference type="InterPro" id="IPR050901">
    <property type="entry name" value="BP-dep_ABC_trans_perm"/>
</dbReference>
<dbReference type="PROSITE" id="PS50928">
    <property type="entry name" value="ABC_TM1"/>
    <property type="match status" value="1"/>
</dbReference>
<feature type="transmembrane region" description="Helical" evidence="9">
    <location>
        <begin position="148"/>
        <end position="167"/>
    </location>
</feature>
<keyword evidence="3" id="KW-0813">Transport</keyword>
<evidence type="ECO:0000256" key="7">
    <source>
        <dbReference type="ARBA" id="ARBA00022989"/>
    </source>
</evidence>
<evidence type="ECO:0000256" key="4">
    <source>
        <dbReference type="ARBA" id="ARBA00022475"/>
    </source>
</evidence>
<feature type="domain" description="ABC transmembrane type-1" evidence="10">
    <location>
        <begin position="70"/>
        <end position="268"/>
    </location>
</feature>
<keyword evidence="8 9" id="KW-0472">Membrane</keyword>
<reference evidence="11" key="1">
    <citation type="submission" date="2020-05" db="EMBL/GenBank/DDBJ databases">
        <authorList>
            <person name="Chiriac C."/>
            <person name="Salcher M."/>
            <person name="Ghai R."/>
            <person name="Kavagutti S V."/>
        </authorList>
    </citation>
    <scope>NUCLEOTIDE SEQUENCE</scope>
</reference>
<dbReference type="GO" id="GO:0005886">
    <property type="term" value="C:plasma membrane"/>
    <property type="evidence" value="ECO:0007669"/>
    <property type="project" value="UniProtKB-SubCell"/>
</dbReference>
<dbReference type="InterPro" id="IPR000515">
    <property type="entry name" value="MetI-like"/>
</dbReference>
<comment type="subcellular location">
    <subcellularLocation>
        <location evidence="1">Cell membrane</location>
        <topology evidence="1">Multi-pass membrane protein</topology>
    </subcellularLocation>
</comment>
<evidence type="ECO:0000256" key="8">
    <source>
        <dbReference type="ARBA" id="ARBA00023136"/>
    </source>
</evidence>
<keyword evidence="4" id="KW-1003">Cell membrane</keyword>
<feature type="transmembrane region" description="Helical" evidence="9">
    <location>
        <begin position="188"/>
        <end position="213"/>
    </location>
</feature>
<organism evidence="11">
    <name type="scientific">freshwater metagenome</name>
    <dbReference type="NCBI Taxonomy" id="449393"/>
    <lineage>
        <taxon>unclassified sequences</taxon>
        <taxon>metagenomes</taxon>
        <taxon>ecological metagenomes</taxon>
    </lineage>
</organism>
<feature type="transmembrane region" description="Helical" evidence="9">
    <location>
        <begin position="247"/>
        <end position="268"/>
    </location>
</feature>
<name>A0A6J6NW28_9ZZZZ</name>
<keyword evidence="7 9" id="KW-1133">Transmembrane helix</keyword>
<dbReference type="EMBL" id="CAEZXQ010000036">
    <property type="protein sequence ID" value="CAB4690222.1"/>
    <property type="molecule type" value="Genomic_DNA"/>
</dbReference>